<feature type="region of interest" description="Disordered" evidence="1">
    <location>
        <begin position="473"/>
        <end position="512"/>
    </location>
</feature>
<reference evidence="2 3" key="1">
    <citation type="submission" date="2023-08" db="EMBL/GenBank/DDBJ databases">
        <title>Black Yeasts Isolated from many extreme environments.</title>
        <authorList>
            <person name="Coleine C."/>
            <person name="Stajich J.E."/>
            <person name="Selbmann L."/>
        </authorList>
    </citation>
    <scope>NUCLEOTIDE SEQUENCE [LARGE SCALE GENOMIC DNA]</scope>
    <source>
        <strain evidence="2 3">CCFEE 5885</strain>
    </source>
</reference>
<evidence type="ECO:0000313" key="3">
    <source>
        <dbReference type="Proteomes" id="UP001345013"/>
    </source>
</evidence>
<evidence type="ECO:0000256" key="1">
    <source>
        <dbReference type="SAM" id="MobiDB-lite"/>
    </source>
</evidence>
<feature type="compositionally biased region" description="Polar residues" evidence="1">
    <location>
        <begin position="397"/>
        <end position="429"/>
    </location>
</feature>
<organism evidence="2 3">
    <name type="scientific">Lithohypha guttulata</name>
    <dbReference type="NCBI Taxonomy" id="1690604"/>
    <lineage>
        <taxon>Eukaryota</taxon>
        <taxon>Fungi</taxon>
        <taxon>Dikarya</taxon>
        <taxon>Ascomycota</taxon>
        <taxon>Pezizomycotina</taxon>
        <taxon>Eurotiomycetes</taxon>
        <taxon>Chaetothyriomycetidae</taxon>
        <taxon>Chaetothyriales</taxon>
        <taxon>Trichomeriaceae</taxon>
        <taxon>Lithohypha</taxon>
    </lineage>
</organism>
<gene>
    <name evidence="2" type="ORF">LTR24_001835</name>
</gene>
<proteinExistence type="predicted"/>
<keyword evidence="3" id="KW-1185">Reference proteome</keyword>
<feature type="compositionally biased region" description="Low complexity" evidence="1">
    <location>
        <begin position="224"/>
        <end position="236"/>
    </location>
</feature>
<feature type="region of interest" description="Disordered" evidence="1">
    <location>
        <begin position="377"/>
        <end position="432"/>
    </location>
</feature>
<dbReference type="EMBL" id="JAVRRG010000014">
    <property type="protein sequence ID" value="KAK5098516.1"/>
    <property type="molecule type" value="Genomic_DNA"/>
</dbReference>
<dbReference type="Proteomes" id="UP001345013">
    <property type="component" value="Unassembled WGS sequence"/>
</dbReference>
<feature type="compositionally biased region" description="Basic and acidic residues" evidence="1">
    <location>
        <begin position="473"/>
        <end position="507"/>
    </location>
</feature>
<feature type="region of interest" description="Disordered" evidence="1">
    <location>
        <begin position="224"/>
        <end position="259"/>
    </location>
</feature>
<comment type="caution">
    <text evidence="2">The sequence shown here is derived from an EMBL/GenBank/DDBJ whole genome shotgun (WGS) entry which is preliminary data.</text>
</comment>
<accession>A0ABR0KL97</accession>
<name>A0ABR0KL97_9EURO</name>
<feature type="region of interest" description="Disordered" evidence="1">
    <location>
        <begin position="48"/>
        <end position="113"/>
    </location>
</feature>
<sequence>MSWTTVNVTAYGPRRLQNIQNGDHSSVKPVNAVASKFRVNILHNAEKLVGNCPKRKRRASKPAPAEPTPKKSNRSQSNKVEASVLKVVKTDLDEASTSPKRRSARLQTPSTDNLYDLPSADHPPIQACASDPASPKLLQQATIEDTPTDVIIELRRVEALSMVAHSNSANTLDSPVEVKTSSAIYPQTKRVIDVSLEDGSTNFDEFDDSVFEGPFQACLGADSSSPGTFSSTTSVSIASPASEKPDSNKQNPYSTPQVAVKHPNGAPFVPFMHPCLLDSLDADALILNKKDAATPSLKHTCFRAAELLRLSKCFKSSPIAQDNDLAAELFATVKEVQYANSQGQGQGLLLADVFFPDKQPFIITSSRIPYSVRTLVPQSQTKGGMKSPVKAKIRVSGPSSSFASRPTQQSSSPVRSSQATPHTRLQVPSNPEFEVIDEELRQAKEMIEKDMRARNKSTRAIKDYATVVHRHWPKEAEKRDARVQKETKVARRSRQEQASKDQLRSMDEFSDEELDLPDVEEIFKRASL</sequence>
<protein>
    <submittedName>
        <fullName evidence="2">Uncharacterized protein</fullName>
    </submittedName>
</protein>
<feature type="compositionally biased region" description="Polar residues" evidence="1">
    <location>
        <begin position="248"/>
        <end position="257"/>
    </location>
</feature>
<evidence type="ECO:0000313" key="2">
    <source>
        <dbReference type="EMBL" id="KAK5098516.1"/>
    </source>
</evidence>